<evidence type="ECO:0000313" key="9">
    <source>
        <dbReference type="Proteomes" id="UP001165082"/>
    </source>
</evidence>
<keyword evidence="4 7" id="KW-1133">Transmembrane helix</keyword>
<comment type="subcellular location">
    <subcellularLocation>
        <location evidence="1">Membrane</location>
        <topology evidence="1">Multi-pass membrane protein</topology>
    </subcellularLocation>
</comment>
<dbReference type="InterPro" id="IPR012446">
    <property type="entry name" value="CRAC_channel"/>
</dbReference>
<comment type="caution">
    <text evidence="8">The sequence shown here is derived from an EMBL/GenBank/DDBJ whole genome shotgun (WGS) entry which is preliminary data.</text>
</comment>
<evidence type="ECO:0000256" key="1">
    <source>
        <dbReference type="ARBA" id="ARBA00004141"/>
    </source>
</evidence>
<dbReference type="GO" id="GO:0016020">
    <property type="term" value="C:membrane"/>
    <property type="evidence" value="ECO:0007669"/>
    <property type="project" value="UniProtKB-SubCell"/>
</dbReference>
<feature type="compositionally biased region" description="Polar residues" evidence="6">
    <location>
        <begin position="220"/>
        <end position="258"/>
    </location>
</feature>
<feature type="compositionally biased region" description="Polar residues" evidence="6">
    <location>
        <begin position="192"/>
        <end position="204"/>
    </location>
</feature>
<evidence type="ECO:0000256" key="7">
    <source>
        <dbReference type="SAM" id="Phobius"/>
    </source>
</evidence>
<feature type="transmembrane region" description="Helical" evidence="7">
    <location>
        <begin position="147"/>
        <end position="166"/>
    </location>
</feature>
<evidence type="ECO:0000256" key="3">
    <source>
        <dbReference type="ARBA" id="ARBA00022692"/>
    </source>
</evidence>
<feature type="transmembrane region" description="Helical" evidence="7">
    <location>
        <begin position="119"/>
        <end position="141"/>
    </location>
</feature>
<sequence length="274" mass="30280">MLTLQNLDLDTHVRLKKNEILEKELQFYNAALNTISTSSAVLAGFAFSGLAMSLENEESDERLLFRTFFTISSTLCVGLNLITLCAATFASLYSVRLALRGADDSVEKSVKAVRGEYKFVLFLFCCGIFAFFMSISLMGFYKFHDTEAYFMLISGIGGIFVVGFLMKRAANKFYLSKSQRYLSNKEMKKSLGNRQTLNDRQVSLNVPPEEGIPYTRMAASKSTANNSNLTDSDRSNPGTRKSSLLGTLTSSFRSNKNPADSPAANNDKPGSNNV</sequence>
<keyword evidence="5 7" id="KW-0472">Membrane</keyword>
<evidence type="ECO:0000313" key="8">
    <source>
        <dbReference type="EMBL" id="GMH77133.1"/>
    </source>
</evidence>
<keyword evidence="9" id="KW-1185">Reference proteome</keyword>
<feature type="transmembrane region" description="Helical" evidence="7">
    <location>
        <begin position="27"/>
        <end position="51"/>
    </location>
</feature>
<feature type="region of interest" description="Disordered" evidence="6">
    <location>
        <begin position="218"/>
        <end position="274"/>
    </location>
</feature>
<feature type="region of interest" description="Disordered" evidence="6">
    <location>
        <begin position="192"/>
        <end position="211"/>
    </location>
</feature>
<dbReference type="EMBL" id="BRXZ01001713">
    <property type="protein sequence ID" value="GMH77133.1"/>
    <property type="molecule type" value="Genomic_DNA"/>
</dbReference>
<proteinExistence type="inferred from homology"/>
<dbReference type="InterPro" id="IPR038350">
    <property type="entry name" value="Orai_sf"/>
</dbReference>
<dbReference type="Pfam" id="PF07856">
    <property type="entry name" value="Orai-1"/>
    <property type="match status" value="1"/>
</dbReference>
<dbReference type="OrthoDB" id="10253246at2759"/>
<evidence type="ECO:0000256" key="4">
    <source>
        <dbReference type="ARBA" id="ARBA00022989"/>
    </source>
</evidence>
<comment type="similarity">
    <text evidence="2">Belongs to the Orai family.</text>
</comment>
<reference evidence="8" key="1">
    <citation type="submission" date="2022-07" db="EMBL/GenBank/DDBJ databases">
        <title>Genome analysis of Parmales, a sister group of diatoms, reveals the evolutionary specialization of diatoms from phago-mixotrophs to photoautotrophs.</title>
        <authorList>
            <person name="Ban H."/>
            <person name="Sato S."/>
            <person name="Yoshikawa S."/>
            <person name="Kazumasa Y."/>
            <person name="Nakamura Y."/>
            <person name="Ichinomiya M."/>
            <person name="Saitoh K."/>
            <person name="Sato N."/>
            <person name="Blanc-Mathieu R."/>
            <person name="Endo H."/>
            <person name="Kuwata A."/>
            <person name="Ogata H."/>
        </authorList>
    </citation>
    <scope>NUCLEOTIDE SEQUENCE</scope>
</reference>
<organism evidence="8 9">
    <name type="scientific">Triparma retinervis</name>
    <dbReference type="NCBI Taxonomy" id="2557542"/>
    <lineage>
        <taxon>Eukaryota</taxon>
        <taxon>Sar</taxon>
        <taxon>Stramenopiles</taxon>
        <taxon>Ochrophyta</taxon>
        <taxon>Bolidophyceae</taxon>
        <taxon>Parmales</taxon>
        <taxon>Triparmaceae</taxon>
        <taxon>Triparma</taxon>
    </lineage>
</organism>
<name>A0A9W7EFN7_9STRA</name>
<feature type="transmembrane region" description="Helical" evidence="7">
    <location>
        <begin position="71"/>
        <end position="99"/>
    </location>
</feature>
<protein>
    <submittedName>
        <fullName evidence="8">Uncharacterized protein</fullName>
    </submittedName>
</protein>
<dbReference type="AlphaFoldDB" id="A0A9W7EFN7"/>
<evidence type="ECO:0000256" key="5">
    <source>
        <dbReference type="ARBA" id="ARBA00023136"/>
    </source>
</evidence>
<dbReference type="Proteomes" id="UP001165082">
    <property type="component" value="Unassembled WGS sequence"/>
</dbReference>
<evidence type="ECO:0000256" key="6">
    <source>
        <dbReference type="SAM" id="MobiDB-lite"/>
    </source>
</evidence>
<gene>
    <name evidence="8" type="ORF">TrRE_jg4457</name>
</gene>
<keyword evidence="3 7" id="KW-0812">Transmembrane</keyword>
<accession>A0A9W7EFN7</accession>
<evidence type="ECO:0000256" key="2">
    <source>
        <dbReference type="ARBA" id="ARBA00008062"/>
    </source>
</evidence>
<dbReference type="Gene3D" id="1.20.140.140">
    <property type="entry name" value="Calcium release-activated calcium channel protein Orai"/>
    <property type="match status" value="1"/>
</dbReference>